<evidence type="ECO:0000256" key="1">
    <source>
        <dbReference type="ARBA" id="ARBA00000707"/>
    </source>
</evidence>
<evidence type="ECO:0000256" key="8">
    <source>
        <dbReference type="ARBA" id="ARBA00071622"/>
    </source>
</evidence>
<reference evidence="13" key="1">
    <citation type="submission" date="2025-08" db="UniProtKB">
        <authorList>
            <consortium name="RefSeq"/>
        </authorList>
    </citation>
    <scope>IDENTIFICATION</scope>
    <source>
        <tissue evidence="13">Blood</tissue>
    </source>
</reference>
<protein>
    <recommendedName>
        <fullName evidence="8">Ubiquitin carboxyl-terminal hydrolase 40</fullName>
        <ecNumber evidence="3">3.4.19.12</ecNumber>
    </recommendedName>
    <alternativeName>
        <fullName evidence="11">Deubiquitinating enzyme 40</fullName>
    </alternativeName>
    <alternativeName>
        <fullName evidence="9">Ubiquitin thioesterase 40</fullName>
    </alternativeName>
    <alternativeName>
        <fullName evidence="10">Ubiquitin-specific-processing protease 40</fullName>
    </alternativeName>
</protein>
<dbReference type="InterPro" id="IPR038765">
    <property type="entry name" value="Papain-like_cys_pep_sf"/>
</dbReference>
<evidence type="ECO:0000256" key="3">
    <source>
        <dbReference type="ARBA" id="ARBA00012759"/>
    </source>
</evidence>
<dbReference type="PANTHER" id="PTHR24006:SF842">
    <property type="entry name" value="UBIQUITIN CARBOXYL-TERMINAL HYDROLASE 40"/>
    <property type="match status" value="1"/>
</dbReference>
<evidence type="ECO:0000313" key="13">
    <source>
        <dbReference type="RefSeq" id="XP_010946468.1"/>
    </source>
</evidence>
<comment type="catalytic activity">
    <reaction evidence="1">
        <text>Thiol-dependent hydrolysis of ester, thioester, amide, peptide and isopeptide bonds formed by the C-terminal Gly of ubiquitin (a 76-residue protein attached to proteins as an intracellular targeting signal).</text>
        <dbReference type="EC" id="3.4.19.12"/>
    </reaction>
</comment>
<dbReference type="PROSITE" id="PS00973">
    <property type="entry name" value="USP_2"/>
    <property type="match status" value="1"/>
</dbReference>
<evidence type="ECO:0000256" key="6">
    <source>
        <dbReference type="ARBA" id="ARBA00022801"/>
    </source>
</evidence>
<evidence type="ECO:0000256" key="9">
    <source>
        <dbReference type="ARBA" id="ARBA00075197"/>
    </source>
</evidence>
<dbReference type="InterPro" id="IPR050164">
    <property type="entry name" value="Peptidase_C19"/>
</dbReference>
<keyword evidence="12" id="KW-1185">Reference proteome</keyword>
<dbReference type="RefSeq" id="XP_010946468.1">
    <property type="nucleotide sequence ID" value="XM_010948166.2"/>
</dbReference>
<dbReference type="PANTHER" id="PTHR24006">
    <property type="entry name" value="UBIQUITIN CARBOXYL-TERMINAL HYDROLASE"/>
    <property type="match status" value="1"/>
</dbReference>
<name>A0A9W3GN52_CAMBA</name>
<keyword evidence="5" id="KW-0833">Ubl conjugation pathway</keyword>
<dbReference type="SUPFAM" id="SSF54001">
    <property type="entry name" value="Cysteine proteinases"/>
    <property type="match status" value="1"/>
</dbReference>
<evidence type="ECO:0000256" key="10">
    <source>
        <dbReference type="ARBA" id="ARBA00078954"/>
    </source>
</evidence>
<organism evidence="12 13">
    <name type="scientific">Camelus bactrianus</name>
    <name type="common">Bactrian camel</name>
    <dbReference type="NCBI Taxonomy" id="9837"/>
    <lineage>
        <taxon>Eukaryota</taxon>
        <taxon>Metazoa</taxon>
        <taxon>Chordata</taxon>
        <taxon>Craniata</taxon>
        <taxon>Vertebrata</taxon>
        <taxon>Euteleostomi</taxon>
        <taxon>Mammalia</taxon>
        <taxon>Eutheria</taxon>
        <taxon>Laurasiatheria</taxon>
        <taxon>Artiodactyla</taxon>
        <taxon>Tylopoda</taxon>
        <taxon>Camelidae</taxon>
        <taxon>Camelus</taxon>
    </lineage>
</organism>
<dbReference type="Gene3D" id="3.90.70.10">
    <property type="entry name" value="Cysteine proteinases"/>
    <property type="match status" value="1"/>
</dbReference>
<dbReference type="GO" id="GO:0016579">
    <property type="term" value="P:protein deubiquitination"/>
    <property type="evidence" value="ECO:0007669"/>
    <property type="project" value="InterPro"/>
</dbReference>
<evidence type="ECO:0000256" key="5">
    <source>
        <dbReference type="ARBA" id="ARBA00022786"/>
    </source>
</evidence>
<dbReference type="GO" id="GO:0005829">
    <property type="term" value="C:cytosol"/>
    <property type="evidence" value="ECO:0007669"/>
    <property type="project" value="TreeGrafter"/>
</dbReference>
<dbReference type="PROSITE" id="PS00972">
    <property type="entry name" value="USP_1"/>
    <property type="match status" value="1"/>
</dbReference>
<gene>
    <name evidence="13" type="primary">USP40</name>
</gene>
<dbReference type="OrthoDB" id="289038at2759"/>
<dbReference type="GeneID" id="105063573"/>
<accession>A0A9W3GN52</accession>
<dbReference type="GO" id="GO:0005634">
    <property type="term" value="C:nucleus"/>
    <property type="evidence" value="ECO:0007669"/>
    <property type="project" value="TreeGrafter"/>
</dbReference>
<dbReference type="CDD" id="cd02659">
    <property type="entry name" value="peptidase_C19C"/>
    <property type="match status" value="1"/>
</dbReference>
<dbReference type="EC" id="3.4.19.12" evidence="3"/>
<dbReference type="GO" id="GO:0006508">
    <property type="term" value="P:proteolysis"/>
    <property type="evidence" value="ECO:0007669"/>
    <property type="project" value="UniProtKB-KW"/>
</dbReference>
<keyword evidence="4" id="KW-0645">Protease</keyword>
<dbReference type="InterPro" id="IPR057763">
    <property type="entry name" value="UBL_USP40"/>
</dbReference>
<dbReference type="InterPro" id="IPR001394">
    <property type="entry name" value="Peptidase_C19_UCH"/>
</dbReference>
<evidence type="ECO:0000256" key="2">
    <source>
        <dbReference type="ARBA" id="ARBA00009085"/>
    </source>
</evidence>
<keyword evidence="7" id="KW-0788">Thiol protease</keyword>
<dbReference type="InterPro" id="IPR018200">
    <property type="entry name" value="USP_CS"/>
</dbReference>
<evidence type="ECO:0000256" key="4">
    <source>
        <dbReference type="ARBA" id="ARBA00022670"/>
    </source>
</evidence>
<evidence type="ECO:0000256" key="11">
    <source>
        <dbReference type="ARBA" id="ARBA00082203"/>
    </source>
</evidence>
<evidence type="ECO:0000313" key="12">
    <source>
        <dbReference type="Proteomes" id="UP001732780"/>
    </source>
</evidence>
<dbReference type="PROSITE" id="PS50235">
    <property type="entry name" value="USP_3"/>
    <property type="match status" value="1"/>
</dbReference>
<dbReference type="Pfam" id="PF25822">
    <property type="entry name" value="UBL_USP40"/>
    <property type="match status" value="1"/>
</dbReference>
<proteinExistence type="inferred from homology"/>
<dbReference type="Pfam" id="PF00443">
    <property type="entry name" value="UCH"/>
    <property type="match status" value="1"/>
</dbReference>
<dbReference type="CTD" id="55230"/>
<evidence type="ECO:0000256" key="7">
    <source>
        <dbReference type="ARBA" id="ARBA00022807"/>
    </source>
</evidence>
<dbReference type="InterPro" id="IPR028889">
    <property type="entry name" value="USP"/>
</dbReference>
<comment type="similarity">
    <text evidence="2">Belongs to the peptidase C19 family.</text>
</comment>
<dbReference type="FunFam" id="3.90.70.10:FF:000101">
    <property type="entry name" value="Ubiquitin specific peptidase 40"/>
    <property type="match status" value="1"/>
</dbReference>
<dbReference type="FunFam" id="3.90.70.10:FF:000043">
    <property type="entry name" value="Ubiquitin carboxyl-terminal hydrolase 40"/>
    <property type="match status" value="1"/>
</dbReference>
<keyword evidence="6 13" id="KW-0378">Hydrolase</keyword>
<dbReference type="AlphaFoldDB" id="A0A9W3GN52"/>
<dbReference type="GO" id="GO:0004843">
    <property type="term" value="F:cysteine-type deubiquitinase activity"/>
    <property type="evidence" value="ECO:0007669"/>
    <property type="project" value="UniProtKB-EC"/>
</dbReference>
<sequence>MFGDLFEEDYSSVSNNHYGKGKKLKTKALEPPAPREFTNLSGIRNQGGTCYLNSLLQTLHFTPEFREALFSLGPEELGSLEDKDKPDAKVRIIPLQLQRLFAQLLLLDQDAASTTDLTDSFGWTSNEEMRQHDVQELNRILFSALETSLVGTSGHDLINRLYHGTIVNQIVCKECKNVSEKQEDFLDLTVAVKNVSGLEDALWNMYVEEEVFDCDNLYHCGTCDRLVKAAKSAKLRKLPPFLTVSLLRFNFDFVKCERYKETSCYTFPLRINLKPFCEQSELDNLEYMYDLFSVIIHKGGCYGGHYHVYIKDVDHLGNWQFPEGKSNLDVNLKDQKEEAIDDPLMILKAILLQEESNLIPVDQLGQKLLKKIGISWNKKYRKQYGPLRKFLQLHSQIFLLSSDESTVRLLKDYSLQAESDFQRNDQQVFKTLTSKSPGLNDRPSCPHWFDINDSKVQPIKEKAIEQQFQGKESAYMLFYRKSQLQRPPEARANPRYKVPCHLLNEMDAANIELQIKRAECDSTNNNFELHLHLGPHYRFFNGALHPVVSQTESVWDLTFDKRKTLGDLRQSIFQLLEFWEGDMVLSVAKFVPAGLHIYQTLDGDDLMLCEVDIADGEDIFVWNGVEVGGIQIPTGGDCEPLLLNVLSLTPSGEGGECQQLIESPRVFPSNAQLGTVFSALAIPEGVVVLISNTESIGEESWTTVPKEDLKKTFREQGLRNGSSILIQDSSSDNSLLTKQGKWITGVNDTDWLQVKNLCQLESEEEQVKVSATVNTVVFDIRIKAIKELKLMKELAENSCLRPIDRNGKLLCPVLDSYTLKEAGLKMGSSLGLCPGKAPTSSQLFLFFAVGSDVQPGTEMEIIVEETTSVRDCLKVMLEKSGLSGDTWHLRKMDWCYEAGEPLCEEDATLKELMISSGDALLLTEGKLPPLGFLKVPVWWYQPRIPSHPWKSRQDQASCTFSQGGDWRAASTQGAPSDGHAEGSLLFLGDVDISEDAALVELKSQAMTLPSFSEFCIPSPAFLRAWTVDSKRPGRLLRFHHQQLKEYKLGRRTEICLEPLQKEENLGPQDMLLRTQMRLPGKRAYTLPMDMVWDTARGSTAGSLRQRVADFYSLPVEKTEIAKYFPEKFEWLPVSSWNQQITKRKKKKKQDNLQGAPYYLKDGDTIGVKNLLVEDDDDFSTVRDDIAREKQKQLALGKKSQEALHVQSSDVASGAETPARPRGPEASLSIHVGSFR</sequence>
<dbReference type="Proteomes" id="UP001732780">
    <property type="component" value="Chromosome 5"/>
</dbReference>